<gene>
    <name evidence="2" type="ORF">OV079_50385</name>
</gene>
<evidence type="ECO:0000256" key="1">
    <source>
        <dbReference type="SAM" id="MobiDB-lite"/>
    </source>
</evidence>
<dbReference type="EMBL" id="JAPNKE010000002">
    <property type="protein sequence ID" value="MCY1013606.1"/>
    <property type="molecule type" value="Genomic_DNA"/>
</dbReference>
<dbReference type="InterPro" id="IPR036365">
    <property type="entry name" value="PGBD-like_sf"/>
</dbReference>
<proteinExistence type="predicted"/>
<sequence>MSSGSSEVHVNLRADGTVERTPILTGQHTTLVVHRPKVYTSEPAWTSYMPASVLLLPRVGPHHPWAALVAWLRHGQQHLEHGGLIVGHREAGEPEDFGELRARAVLHFLRDEQQAWVELAAAHGRVQDSQSYLDYLHRVGGWPTEVPAISDVADAATARAVEAFQRTYNLAFRADIFEDGIIGEQTLGALFEVAKTEFVHWLERNETSLDSLQFYDASEVMRADPGYDGRRWAQLLAIPFADRYELAREPAGAGLYPIARMLKLPVAEAHAPAYHVLEIRLLDEWGQPLVRQAYELSVAGETRFGETDDQGLLAEPYMPPGTVTLRLADGAPVLFHDLYQIRDVCSQNDDDDDLLDLEAAHDEHMADDVEGGEDLEDVPDDEQVDEDDDVWGSLAEDEEHAP</sequence>
<organism evidence="2 3">
    <name type="scientific">Nannocystis pusilla</name>
    <dbReference type="NCBI Taxonomy" id="889268"/>
    <lineage>
        <taxon>Bacteria</taxon>
        <taxon>Pseudomonadati</taxon>
        <taxon>Myxococcota</taxon>
        <taxon>Polyangia</taxon>
        <taxon>Nannocystales</taxon>
        <taxon>Nannocystaceae</taxon>
        <taxon>Nannocystis</taxon>
    </lineage>
</organism>
<dbReference type="Gene3D" id="1.10.101.10">
    <property type="entry name" value="PGBD-like superfamily/PGBD"/>
    <property type="match status" value="1"/>
</dbReference>
<dbReference type="InterPro" id="IPR036366">
    <property type="entry name" value="PGBDSf"/>
</dbReference>
<dbReference type="AlphaFoldDB" id="A0A9X3F0P0"/>
<feature type="compositionally biased region" description="Acidic residues" evidence="1">
    <location>
        <begin position="368"/>
        <end position="402"/>
    </location>
</feature>
<evidence type="ECO:0000313" key="3">
    <source>
        <dbReference type="Proteomes" id="UP001150924"/>
    </source>
</evidence>
<dbReference type="Proteomes" id="UP001150924">
    <property type="component" value="Unassembled WGS sequence"/>
</dbReference>
<evidence type="ECO:0000313" key="2">
    <source>
        <dbReference type="EMBL" id="MCY1013606.1"/>
    </source>
</evidence>
<feature type="region of interest" description="Disordered" evidence="1">
    <location>
        <begin position="358"/>
        <end position="402"/>
    </location>
</feature>
<reference evidence="2" key="1">
    <citation type="submission" date="2022-11" db="EMBL/GenBank/DDBJ databases">
        <title>Minimal conservation of predation-associated metabolite biosynthetic gene clusters underscores biosynthetic potential of Myxococcota including descriptions for ten novel species: Archangium lansinium sp. nov., Myxococcus landrumus sp. nov., Nannocystis bai.</title>
        <authorList>
            <person name="Ahearne A."/>
            <person name="Stevens C."/>
            <person name="Phillips K."/>
        </authorList>
    </citation>
    <scope>NUCLEOTIDE SEQUENCE</scope>
    <source>
        <strain evidence="2">Na p29</strain>
    </source>
</reference>
<dbReference type="SUPFAM" id="SSF47090">
    <property type="entry name" value="PGBD-like"/>
    <property type="match status" value="1"/>
</dbReference>
<protein>
    <submittedName>
        <fullName evidence="2">Peptidoglycan-binding domain-containing protein</fullName>
    </submittedName>
</protein>
<accession>A0A9X3F0P0</accession>
<name>A0A9X3F0P0_9BACT</name>
<dbReference type="RefSeq" id="WP_267777671.1">
    <property type="nucleotide sequence ID" value="NZ_JAPNKE010000002.1"/>
</dbReference>
<feature type="compositionally biased region" description="Basic and acidic residues" evidence="1">
    <location>
        <begin position="358"/>
        <end position="367"/>
    </location>
</feature>
<comment type="caution">
    <text evidence="2">The sequence shown here is derived from an EMBL/GenBank/DDBJ whole genome shotgun (WGS) entry which is preliminary data.</text>
</comment>
<keyword evidence="3" id="KW-1185">Reference proteome</keyword>